<accession>A0A226HM85</accession>
<keyword evidence="1" id="KW-0812">Transmembrane</keyword>
<feature type="transmembrane region" description="Helical" evidence="1">
    <location>
        <begin position="6"/>
        <end position="28"/>
    </location>
</feature>
<protein>
    <submittedName>
        <fullName evidence="2">Uncharacterized protein</fullName>
    </submittedName>
</protein>
<dbReference type="EMBL" id="MUGW01000006">
    <property type="protein sequence ID" value="OXA95224.1"/>
    <property type="molecule type" value="Genomic_DNA"/>
</dbReference>
<evidence type="ECO:0000256" key="1">
    <source>
        <dbReference type="SAM" id="Phobius"/>
    </source>
</evidence>
<feature type="transmembrane region" description="Helical" evidence="1">
    <location>
        <begin position="35"/>
        <end position="53"/>
    </location>
</feature>
<gene>
    <name evidence="2" type="ORF">B0A66_02830</name>
</gene>
<proteinExistence type="predicted"/>
<sequence length="93" mass="11322">MLKVLFKYYCDVNFFNLIYTLLVGVLFLKFYYVPIVFASFGTFLGVLSYQYFYSNQYYFYYNLGLTKRRLNTFVFILNFLVSLLIFIIFICFK</sequence>
<comment type="caution">
    <text evidence="2">The sequence shown here is derived from an EMBL/GenBank/DDBJ whole genome shotgun (WGS) entry which is preliminary data.</text>
</comment>
<organism evidence="2 3">
    <name type="scientific">Flavobacterium hercynium</name>
    <dbReference type="NCBI Taxonomy" id="387094"/>
    <lineage>
        <taxon>Bacteria</taxon>
        <taxon>Pseudomonadati</taxon>
        <taxon>Bacteroidota</taxon>
        <taxon>Flavobacteriia</taxon>
        <taxon>Flavobacteriales</taxon>
        <taxon>Flavobacteriaceae</taxon>
        <taxon>Flavobacterium</taxon>
    </lineage>
</organism>
<reference evidence="2 3" key="1">
    <citation type="submission" date="2016-11" db="EMBL/GenBank/DDBJ databases">
        <title>Whole genomes of Flavobacteriaceae.</title>
        <authorList>
            <person name="Stine C."/>
            <person name="Li C."/>
            <person name="Tadesse D."/>
        </authorList>
    </citation>
    <scope>NUCLEOTIDE SEQUENCE [LARGE SCALE GENOMIC DNA]</scope>
    <source>
        <strain evidence="2 3">DSM 18292</strain>
    </source>
</reference>
<keyword evidence="1" id="KW-1133">Transmembrane helix</keyword>
<name>A0A226HM85_9FLAO</name>
<dbReference type="Proteomes" id="UP000198345">
    <property type="component" value="Unassembled WGS sequence"/>
</dbReference>
<dbReference type="AlphaFoldDB" id="A0A226HM85"/>
<keyword evidence="3" id="KW-1185">Reference proteome</keyword>
<feature type="transmembrane region" description="Helical" evidence="1">
    <location>
        <begin position="73"/>
        <end position="92"/>
    </location>
</feature>
<keyword evidence="1" id="KW-0472">Membrane</keyword>
<evidence type="ECO:0000313" key="3">
    <source>
        <dbReference type="Proteomes" id="UP000198345"/>
    </source>
</evidence>
<evidence type="ECO:0000313" key="2">
    <source>
        <dbReference type="EMBL" id="OXA95224.1"/>
    </source>
</evidence>